<dbReference type="Gene3D" id="1.10.3720.10">
    <property type="entry name" value="MetI-like"/>
    <property type="match status" value="1"/>
</dbReference>
<dbReference type="GO" id="GO:0006865">
    <property type="term" value="P:amino acid transport"/>
    <property type="evidence" value="ECO:0007669"/>
    <property type="project" value="UniProtKB-KW"/>
</dbReference>
<dbReference type="InterPro" id="IPR000515">
    <property type="entry name" value="MetI-like"/>
</dbReference>
<name>A0A1M4YKP0_9BACT</name>
<reference evidence="12" key="1">
    <citation type="submission" date="2016-11" db="EMBL/GenBank/DDBJ databases">
        <authorList>
            <person name="Varghese N."/>
            <person name="Submissions S."/>
        </authorList>
    </citation>
    <scope>NUCLEOTIDE SEQUENCE [LARGE SCALE GENOMIC DNA]</scope>
    <source>
        <strain evidence="12">DSM 9756</strain>
    </source>
</reference>
<sequence length="225" mass="24792">MTGELGFIVNDLMPALMRGLWMSIRLIVPSAVLGFFLGVLAGSCRVYGVRALRWPADLYVALFRGFPLLVQLYIWYFGLPRIGIYLSPYVASVVGFSLCSGAYHSEYIRGALLSIKKGQLQAAQAVGMTRLQTILYVILPQAVRRALPGCGNEIIYLIKYSSLAYMVTCIELTGEGKIIASATFKYTEVFAVVGVIYLALVSVASWALGKIEDRLTIPGFEYHRA</sequence>
<proteinExistence type="inferred from homology"/>
<keyword evidence="6" id="KW-0029">Amino-acid transport</keyword>
<dbReference type="GO" id="GO:0043190">
    <property type="term" value="C:ATP-binding cassette (ABC) transporter complex"/>
    <property type="evidence" value="ECO:0007669"/>
    <property type="project" value="InterPro"/>
</dbReference>
<evidence type="ECO:0000256" key="2">
    <source>
        <dbReference type="ARBA" id="ARBA00010072"/>
    </source>
</evidence>
<evidence type="ECO:0000256" key="3">
    <source>
        <dbReference type="ARBA" id="ARBA00022448"/>
    </source>
</evidence>
<protein>
    <submittedName>
        <fullName evidence="11">Amino acid ABC transporter membrane protein 2, PAAT family</fullName>
    </submittedName>
</protein>
<dbReference type="PANTHER" id="PTHR30614:SF0">
    <property type="entry name" value="L-CYSTINE TRANSPORT SYSTEM PERMEASE PROTEIN TCYL"/>
    <property type="match status" value="1"/>
</dbReference>
<keyword evidence="8 9" id="KW-0472">Membrane</keyword>
<dbReference type="InterPro" id="IPR043429">
    <property type="entry name" value="ArtM/GltK/GlnP/TcyL/YhdX-like"/>
</dbReference>
<evidence type="ECO:0000256" key="7">
    <source>
        <dbReference type="ARBA" id="ARBA00022989"/>
    </source>
</evidence>
<evidence type="ECO:0000313" key="12">
    <source>
        <dbReference type="Proteomes" id="UP000184076"/>
    </source>
</evidence>
<dbReference type="PROSITE" id="PS50928">
    <property type="entry name" value="ABC_TM1"/>
    <property type="match status" value="1"/>
</dbReference>
<comment type="subcellular location">
    <subcellularLocation>
        <location evidence="1">Cell inner membrane</location>
        <topology evidence="1">Multi-pass membrane protein</topology>
    </subcellularLocation>
    <subcellularLocation>
        <location evidence="9">Cell membrane</location>
        <topology evidence="9">Multi-pass membrane protein</topology>
    </subcellularLocation>
</comment>
<dbReference type="GO" id="GO:0022857">
    <property type="term" value="F:transmembrane transporter activity"/>
    <property type="evidence" value="ECO:0007669"/>
    <property type="project" value="InterPro"/>
</dbReference>
<feature type="transmembrane region" description="Helical" evidence="9">
    <location>
        <begin position="189"/>
        <end position="208"/>
    </location>
</feature>
<dbReference type="EMBL" id="FQVB01000010">
    <property type="protein sequence ID" value="SHF06334.1"/>
    <property type="molecule type" value="Genomic_DNA"/>
</dbReference>
<dbReference type="RefSeq" id="WP_073038064.1">
    <property type="nucleotide sequence ID" value="NZ_FQVB01000010.1"/>
</dbReference>
<gene>
    <name evidence="11" type="ORF">SAMN02745206_01290</name>
</gene>
<feature type="transmembrane region" description="Helical" evidence="9">
    <location>
        <begin position="82"/>
        <end position="103"/>
    </location>
</feature>
<feature type="domain" description="ABC transmembrane type-1" evidence="10">
    <location>
        <begin position="20"/>
        <end position="208"/>
    </location>
</feature>
<dbReference type="AlphaFoldDB" id="A0A1M4YKP0"/>
<dbReference type="CDD" id="cd06261">
    <property type="entry name" value="TM_PBP2"/>
    <property type="match status" value="1"/>
</dbReference>
<accession>A0A1M4YKP0</accession>
<dbReference type="PANTHER" id="PTHR30614">
    <property type="entry name" value="MEMBRANE COMPONENT OF AMINO ACID ABC TRANSPORTER"/>
    <property type="match status" value="1"/>
</dbReference>
<dbReference type="InterPro" id="IPR010065">
    <property type="entry name" value="AA_ABC_transptr_permease_3TM"/>
</dbReference>
<evidence type="ECO:0000256" key="8">
    <source>
        <dbReference type="ARBA" id="ARBA00023136"/>
    </source>
</evidence>
<keyword evidence="4" id="KW-1003">Cell membrane</keyword>
<evidence type="ECO:0000259" key="10">
    <source>
        <dbReference type="PROSITE" id="PS50928"/>
    </source>
</evidence>
<keyword evidence="3 9" id="KW-0813">Transport</keyword>
<keyword evidence="7 9" id="KW-1133">Transmembrane helix</keyword>
<evidence type="ECO:0000256" key="1">
    <source>
        <dbReference type="ARBA" id="ARBA00004429"/>
    </source>
</evidence>
<dbReference type="SUPFAM" id="SSF161098">
    <property type="entry name" value="MetI-like"/>
    <property type="match status" value="1"/>
</dbReference>
<dbReference type="InterPro" id="IPR035906">
    <property type="entry name" value="MetI-like_sf"/>
</dbReference>
<organism evidence="11 12">
    <name type="scientific">Desulfacinum infernum DSM 9756</name>
    <dbReference type="NCBI Taxonomy" id="1121391"/>
    <lineage>
        <taxon>Bacteria</taxon>
        <taxon>Pseudomonadati</taxon>
        <taxon>Thermodesulfobacteriota</taxon>
        <taxon>Syntrophobacteria</taxon>
        <taxon>Syntrophobacterales</taxon>
        <taxon>Syntrophobacteraceae</taxon>
        <taxon>Desulfacinum</taxon>
    </lineage>
</organism>
<comment type="similarity">
    <text evidence="2">Belongs to the binding-protein-dependent transport system permease family. HisMQ subfamily.</text>
</comment>
<evidence type="ECO:0000256" key="9">
    <source>
        <dbReference type="RuleBase" id="RU363032"/>
    </source>
</evidence>
<keyword evidence="5 9" id="KW-0812">Transmembrane</keyword>
<keyword evidence="12" id="KW-1185">Reference proteome</keyword>
<evidence type="ECO:0000256" key="6">
    <source>
        <dbReference type="ARBA" id="ARBA00022970"/>
    </source>
</evidence>
<dbReference type="NCBIfam" id="TIGR01726">
    <property type="entry name" value="HEQRo_perm_3TM"/>
    <property type="match status" value="1"/>
</dbReference>
<dbReference type="OrthoDB" id="3181282at2"/>
<evidence type="ECO:0000313" key="11">
    <source>
        <dbReference type="EMBL" id="SHF06334.1"/>
    </source>
</evidence>
<dbReference type="STRING" id="1121391.SAMN02745206_01290"/>
<feature type="transmembrane region" description="Helical" evidence="9">
    <location>
        <begin position="20"/>
        <end position="44"/>
    </location>
</feature>
<feature type="transmembrane region" description="Helical" evidence="9">
    <location>
        <begin position="56"/>
        <end position="76"/>
    </location>
</feature>
<dbReference type="Pfam" id="PF00528">
    <property type="entry name" value="BPD_transp_1"/>
    <property type="match status" value="1"/>
</dbReference>
<evidence type="ECO:0000256" key="5">
    <source>
        <dbReference type="ARBA" id="ARBA00022692"/>
    </source>
</evidence>
<evidence type="ECO:0000256" key="4">
    <source>
        <dbReference type="ARBA" id="ARBA00022475"/>
    </source>
</evidence>
<dbReference type="Proteomes" id="UP000184076">
    <property type="component" value="Unassembled WGS sequence"/>
</dbReference>